<dbReference type="AlphaFoldDB" id="A0A834EPT7"/>
<dbReference type="EMBL" id="JABVXQ010000002">
    <property type="protein sequence ID" value="KAF6125186.1"/>
    <property type="molecule type" value="Genomic_DNA"/>
</dbReference>
<comment type="caution">
    <text evidence="2">The sequence shown here is derived from an EMBL/GenBank/DDBJ whole genome shotgun (WGS) entry which is preliminary data.</text>
</comment>
<dbReference type="Proteomes" id="UP000664940">
    <property type="component" value="Unassembled WGS sequence"/>
</dbReference>
<protein>
    <submittedName>
        <fullName evidence="2">Uncharacterized protein</fullName>
    </submittedName>
</protein>
<evidence type="ECO:0000313" key="2">
    <source>
        <dbReference type="EMBL" id="KAF6125186.1"/>
    </source>
</evidence>
<reference evidence="2 3" key="1">
    <citation type="journal article" date="2020" name="Nature">
        <title>Six reference-quality genomes reveal evolution of bat adaptations.</title>
        <authorList>
            <person name="Jebb D."/>
            <person name="Huang Z."/>
            <person name="Pippel M."/>
            <person name="Hughes G.M."/>
            <person name="Lavrichenko K."/>
            <person name="Devanna P."/>
            <person name="Winkler S."/>
            <person name="Jermiin L.S."/>
            <person name="Skirmuntt E.C."/>
            <person name="Katzourakis A."/>
            <person name="Burkitt-Gray L."/>
            <person name="Ray D.A."/>
            <person name="Sullivan K.A.M."/>
            <person name="Roscito J.G."/>
            <person name="Kirilenko B.M."/>
            <person name="Davalos L.M."/>
            <person name="Corthals A.P."/>
            <person name="Power M.L."/>
            <person name="Jones G."/>
            <person name="Ransome R.D."/>
            <person name="Dechmann D.K.N."/>
            <person name="Locatelli A.G."/>
            <person name="Puechmaille S.J."/>
            <person name="Fedrigo O."/>
            <person name="Jarvis E.D."/>
            <person name="Hiller M."/>
            <person name="Vernes S.C."/>
            <person name="Myers E.W."/>
            <person name="Teeling E.C."/>
        </authorList>
    </citation>
    <scope>NUCLEOTIDE SEQUENCE [LARGE SCALE GENOMIC DNA]</scope>
    <source>
        <strain evidence="2">Bat1K_MPI-CBG_1</strain>
    </source>
</reference>
<gene>
    <name evidence="2" type="ORF">HJG60_009711</name>
</gene>
<evidence type="ECO:0000313" key="3">
    <source>
        <dbReference type="Proteomes" id="UP000664940"/>
    </source>
</evidence>
<sequence>MSPRRFPGASCGVARSTPSNPPPGQRDWACKTRSPRPSCVKSYGCKVGAVHLIHLCTFWKIHFPVLCSLLPVASLQHLWSKSSLSLPKQERAAPVAAVYLPVRLLYPQLSLWGLGHGYAKGVLPKPLWRIPGGSWVWALLSPPSGAFLVSLPSPSSSLPLGRVGCHASWVILLKDISLLPLLPVYYSFHIISPKCTKK</sequence>
<feature type="region of interest" description="Disordered" evidence="1">
    <location>
        <begin position="1"/>
        <end position="28"/>
    </location>
</feature>
<name>A0A834EPT7_9CHIR</name>
<evidence type="ECO:0000256" key="1">
    <source>
        <dbReference type="SAM" id="MobiDB-lite"/>
    </source>
</evidence>
<accession>A0A834EPT7</accession>
<organism evidence="2 3">
    <name type="scientific">Phyllostomus discolor</name>
    <name type="common">pale spear-nosed bat</name>
    <dbReference type="NCBI Taxonomy" id="89673"/>
    <lineage>
        <taxon>Eukaryota</taxon>
        <taxon>Metazoa</taxon>
        <taxon>Chordata</taxon>
        <taxon>Craniata</taxon>
        <taxon>Vertebrata</taxon>
        <taxon>Euteleostomi</taxon>
        <taxon>Mammalia</taxon>
        <taxon>Eutheria</taxon>
        <taxon>Laurasiatheria</taxon>
        <taxon>Chiroptera</taxon>
        <taxon>Yangochiroptera</taxon>
        <taxon>Phyllostomidae</taxon>
        <taxon>Phyllostominae</taxon>
        <taxon>Phyllostomus</taxon>
    </lineage>
</organism>
<proteinExistence type="predicted"/>